<feature type="transmembrane region" description="Helical" evidence="1">
    <location>
        <begin position="51"/>
        <end position="70"/>
    </location>
</feature>
<feature type="transmembrane region" description="Helical" evidence="1">
    <location>
        <begin position="82"/>
        <end position="102"/>
    </location>
</feature>
<reference evidence="3" key="2">
    <citation type="journal article" date="2020" name="Microbiol. Resour. Announc.">
        <title>Complete Genome Sequence of Faecalibacillus intestinalis JCM 34082, Isolated from Feces from a Healthy Japanese Female.</title>
        <authorList>
            <person name="Sakamoto M."/>
            <person name="Ikeyama N."/>
            <person name="Toyoda A."/>
            <person name="Murakami T."/>
            <person name="Mori H."/>
            <person name="Ohkuma M."/>
        </authorList>
    </citation>
    <scope>NUCLEOTIDE SEQUENCE</scope>
    <source>
        <strain evidence="3">14EGH31</strain>
    </source>
</reference>
<dbReference type="Proteomes" id="UP000593842">
    <property type="component" value="Chromosome"/>
</dbReference>
<dbReference type="KEGG" id="fit:Fi14EGH31_10080"/>
<dbReference type="EMBL" id="AP024085">
    <property type="protein sequence ID" value="BCL57296.1"/>
    <property type="molecule type" value="Genomic_DNA"/>
</dbReference>
<evidence type="ECO:0000313" key="5">
    <source>
        <dbReference type="Proteomes" id="UP000240974"/>
    </source>
</evidence>
<dbReference type="RefSeq" id="WP_107030360.1">
    <property type="nucleotide sequence ID" value="NZ_AP024085.1"/>
</dbReference>
<keyword evidence="1" id="KW-0472">Membrane</keyword>
<protein>
    <recommendedName>
        <fullName evidence="2">VanZ-like domain-containing protein</fullName>
    </recommendedName>
</protein>
<dbReference type="Pfam" id="PF04892">
    <property type="entry name" value="VanZ"/>
    <property type="match status" value="1"/>
</dbReference>
<dbReference type="Proteomes" id="UP000240974">
    <property type="component" value="Unassembled WGS sequence"/>
</dbReference>
<dbReference type="InterPro" id="IPR006976">
    <property type="entry name" value="VanZ-like"/>
</dbReference>
<keyword evidence="1" id="KW-0812">Transmembrane</keyword>
<dbReference type="AlphaFoldDB" id="A0A2T3FVU2"/>
<proteinExistence type="predicted"/>
<reference evidence="4 5" key="1">
    <citation type="journal article" date="2019" name="Int. J. Syst. Evol. Microbiol.">
        <title>Faecalibacillus intestinalis gen. nov., sp. nov. and Faecalibacillus faecis sp. nov., isolated from human faeces.</title>
        <authorList>
            <person name="Seo B."/>
            <person name="Jeon K."/>
            <person name="Baek I."/>
            <person name="Lee Y.M."/>
            <person name="Baek K."/>
            <person name="Ko G."/>
        </authorList>
    </citation>
    <scope>NUCLEOTIDE SEQUENCE [LARGE SCALE GENOMIC DNA]</scope>
    <source>
        <strain evidence="4 5">SNUG30099</strain>
    </source>
</reference>
<evidence type="ECO:0000256" key="1">
    <source>
        <dbReference type="SAM" id="Phobius"/>
    </source>
</evidence>
<evidence type="ECO:0000313" key="4">
    <source>
        <dbReference type="EMBL" id="PST39371.1"/>
    </source>
</evidence>
<feature type="transmembrane region" description="Helical" evidence="1">
    <location>
        <begin position="108"/>
        <end position="125"/>
    </location>
</feature>
<name>A0A2T3FVU2_9FIRM</name>
<dbReference type="EMBL" id="PYLQ01000019">
    <property type="protein sequence ID" value="PST39371.1"/>
    <property type="molecule type" value="Genomic_DNA"/>
</dbReference>
<reference evidence="6" key="3">
    <citation type="submission" date="2020-09" db="EMBL/GenBank/DDBJ databases">
        <title>Complete genome sequencing of Faecalibacillus intestinalis strain 14EGH31.</title>
        <authorList>
            <person name="Sakamoto M."/>
            <person name="Murakami T."/>
            <person name="Mori H."/>
        </authorList>
    </citation>
    <scope>NUCLEOTIDE SEQUENCE [LARGE SCALE GENOMIC DNA]</scope>
    <source>
        <strain evidence="6">14EGH31</strain>
    </source>
</reference>
<gene>
    <name evidence="4" type="ORF">C7U54_11345</name>
    <name evidence="3" type="ORF">Fi14EGH31_10080</name>
</gene>
<accession>A0A2T3FVU2</accession>
<dbReference type="GeneID" id="96227220"/>
<keyword evidence="1" id="KW-1133">Transmembrane helix</keyword>
<evidence type="ECO:0000313" key="6">
    <source>
        <dbReference type="Proteomes" id="UP000593842"/>
    </source>
</evidence>
<evidence type="ECO:0000259" key="2">
    <source>
        <dbReference type="Pfam" id="PF04892"/>
    </source>
</evidence>
<feature type="domain" description="VanZ-like" evidence="2">
    <location>
        <begin position="12"/>
        <end position="124"/>
    </location>
</feature>
<organism evidence="4 5">
    <name type="scientific">Faecalibacillus intestinalis</name>
    <dbReference type="NCBI Taxonomy" id="1982626"/>
    <lineage>
        <taxon>Bacteria</taxon>
        <taxon>Bacillati</taxon>
        <taxon>Bacillota</taxon>
        <taxon>Erysipelotrichia</taxon>
        <taxon>Erysipelotrichales</taxon>
        <taxon>Coprobacillaceae</taxon>
        <taxon>Faecalibacillus</taxon>
    </lineage>
</organism>
<keyword evidence="5" id="KW-1185">Reference proteome</keyword>
<sequence>MKKSTYKYLLTIYLILMIFISYINQGINNIGGLSYFEAICHSTNLVPLHSISIKQCIISFVQFMPLGYLLPRVFSKLNSNKNFIISSFIIIIIFKLVKLLTLTGYFDISSILLGFVGSFIIYRILK</sequence>
<feature type="transmembrane region" description="Helical" evidence="1">
    <location>
        <begin position="7"/>
        <end position="27"/>
    </location>
</feature>
<evidence type="ECO:0000313" key="3">
    <source>
        <dbReference type="EMBL" id="BCL57296.1"/>
    </source>
</evidence>